<evidence type="ECO:0000313" key="2">
    <source>
        <dbReference type="EMBL" id="SBT84458.1"/>
    </source>
</evidence>
<organism evidence="2 3">
    <name type="scientific">Plasmodium ovale</name>
    <name type="common">malaria parasite P. ovale</name>
    <dbReference type="NCBI Taxonomy" id="36330"/>
    <lineage>
        <taxon>Eukaryota</taxon>
        <taxon>Sar</taxon>
        <taxon>Alveolata</taxon>
        <taxon>Apicomplexa</taxon>
        <taxon>Aconoidasida</taxon>
        <taxon>Haemosporida</taxon>
        <taxon>Plasmodiidae</taxon>
        <taxon>Plasmodium</taxon>
        <taxon>Plasmodium (Plasmodium)</taxon>
    </lineage>
</organism>
<dbReference type="VEuPathDB" id="PlasmoDB:PocGH01_00198700"/>
<keyword evidence="1" id="KW-0812">Transmembrane</keyword>
<reference evidence="2 3" key="1">
    <citation type="submission" date="2016-06" db="EMBL/GenBank/DDBJ databases">
        <authorList>
            <consortium name="Pathogen Informatics"/>
        </authorList>
    </citation>
    <scope>NUCLEOTIDE SEQUENCE [LARGE SCALE GENOMIC DNA]</scope>
    <source>
        <strain evidence="2">PocGH01</strain>
    </source>
</reference>
<name>A0A1D3JEY6_PLAOA</name>
<keyword evidence="1" id="KW-0472">Membrane</keyword>
<dbReference type="OrthoDB" id="381509at2759"/>
<accession>A0A1D3JEY6</accession>
<feature type="transmembrane region" description="Helical" evidence="1">
    <location>
        <begin position="127"/>
        <end position="146"/>
    </location>
</feature>
<evidence type="ECO:0000256" key="1">
    <source>
        <dbReference type="SAM" id="Phobius"/>
    </source>
</evidence>
<sequence>MAQKKSVKEQIFDIWDSKKVTLDEYSNHKSLLNGLKEQNNNLYNMACSLTEIYLHANLLETTHPNICSFLNEWLNNKKNTYTNNGTNSEIIKLWDNYIEQLWIKLEQDQSRYHWCRRSFPLSSTAKAVSICFGILGIALIILPFVYNYHTIRTWFLKVLNEKIKIKKDIDEDVSNELLISPTEYSHLYEENNRIIIPYHST</sequence>
<keyword evidence="3" id="KW-1185">Reference proteome</keyword>
<keyword evidence="1" id="KW-1133">Transmembrane helix</keyword>
<gene>
    <name evidence="2" type="primary">PocGH01_00198700</name>
    <name evidence="2" type="ORF">POCGH01_00198700</name>
</gene>
<proteinExistence type="predicted"/>
<evidence type="ECO:0000313" key="3">
    <source>
        <dbReference type="Proteomes" id="UP000242942"/>
    </source>
</evidence>
<dbReference type="AlphaFoldDB" id="A0A1D3JEY6"/>
<protein>
    <submittedName>
        <fullName evidence="2">PIR protein</fullName>
    </submittedName>
</protein>
<dbReference type="EMBL" id="FLRI01000483">
    <property type="protein sequence ID" value="SBT84458.1"/>
    <property type="molecule type" value="Genomic_DNA"/>
</dbReference>
<dbReference type="VEuPathDB" id="PlasmoDB:POWCR01_000218900"/>
<dbReference type="Proteomes" id="UP000242942">
    <property type="component" value="Unassembled WGS sequence"/>
</dbReference>